<evidence type="ECO:0000313" key="2">
    <source>
        <dbReference type="Proteomes" id="UP001642483"/>
    </source>
</evidence>
<protein>
    <submittedName>
        <fullName evidence="1">Uncharacterized protein</fullName>
    </submittedName>
</protein>
<organism evidence="1 2">
    <name type="scientific">Clavelina lepadiformis</name>
    <name type="common">Light-bulb sea squirt</name>
    <name type="synonym">Ascidia lepadiformis</name>
    <dbReference type="NCBI Taxonomy" id="159417"/>
    <lineage>
        <taxon>Eukaryota</taxon>
        <taxon>Metazoa</taxon>
        <taxon>Chordata</taxon>
        <taxon>Tunicata</taxon>
        <taxon>Ascidiacea</taxon>
        <taxon>Aplousobranchia</taxon>
        <taxon>Clavelinidae</taxon>
        <taxon>Clavelina</taxon>
    </lineage>
</organism>
<sequence>MVQTVECTKQQATFQDNFRMGSVKTATWDAYVIKSIVARTSPIRHAQYGFFPCPLSGSAGQDFSDRPIAIGCL</sequence>
<keyword evidence="2" id="KW-1185">Reference proteome</keyword>
<reference evidence="1 2" key="1">
    <citation type="submission" date="2024-02" db="EMBL/GenBank/DDBJ databases">
        <authorList>
            <person name="Daric V."/>
            <person name="Darras S."/>
        </authorList>
    </citation>
    <scope>NUCLEOTIDE SEQUENCE [LARGE SCALE GENOMIC DNA]</scope>
</reference>
<evidence type="ECO:0000313" key="1">
    <source>
        <dbReference type="EMBL" id="CAK8673771.1"/>
    </source>
</evidence>
<dbReference type="Proteomes" id="UP001642483">
    <property type="component" value="Unassembled WGS sequence"/>
</dbReference>
<comment type="caution">
    <text evidence="1">The sequence shown here is derived from an EMBL/GenBank/DDBJ whole genome shotgun (WGS) entry which is preliminary data.</text>
</comment>
<dbReference type="EMBL" id="CAWYQH010000002">
    <property type="protein sequence ID" value="CAK8673771.1"/>
    <property type="molecule type" value="Genomic_DNA"/>
</dbReference>
<gene>
    <name evidence="1" type="ORF">CVLEPA_LOCUS3527</name>
</gene>
<name>A0ABP0F2W1_CLALP</name>
<accession>A0ABP0F2W1</accession>
<proteinExistence type="predicted"/>